<dbReference type="EMBL" id="RZHD01000005">
    <property type="protein sequence ID" value="RUR46020.1"/>
    <property type="molecule type" value="Genomic_DNA"/>
</dbReference>
<dbReference type="Proteomes" id="UP000286912">
    <property type="component" value="Unassembled WGS sequence"/>
</dbReference>
<dbReference type="AlphaFoldDB" id="A0A3S0YYK1"/>
<evidence type="ECO:0000313" key="3">
    <source>
        <dbReference type="EMBL" id="RUR46020.1"/>
    </source>
</evidence>
<comment type="caution">
    <text evidence="3">The sequence shown here is derived from an EMBL/GenBank/DDBJ whole genome shotgun (WGS) entry which is preliminary data.</text>
</comment>
<sequence>MNIYQQMLKSSFVSKEPSKFPSAWLGHIPFGAWLVETVKPDCLVELGTHYGHSYFSFCESVDRNRLPTRCYAVDTWEGDEHAGLYSEHVFDVVRKHHDENYTGFSKLLKMTFDEAVDNFADGDIDFLHIDGLHSYEAVKHDFETWLPKLSDRAVVLFHDTNVRERDFGVWKLWSELKEHYPHIIFEHSFGLGVLFVGKEQPEAVLELVKEWAQPEGHAFIRKYFAKLGEVIEQQWVITQLHEAVANANQEIAKRDDLVNELNMDIHERDRVIQEHVSAVQERDRVIQEHVSAVHERDSVIHATQKALAERDSEFELLSTDIDERNTFLLERTQHLVDKELQLTEVLNSKSWKLTKPLRDGNVLIKQCLRAAGLIKPAIQRGGGVKSTVRKAVAIYRREGFAGLKRGFRLVEATSAVAMPHVTDPVYLAAMSHSSTEYLAPRVLIVAEFSIPQCKKYRVTQKQKMFEHLGVECTAIDWNESEQAIKALQTHSMVIFYRVPGFPNAISIIEEAKRLNIPTYWEVDDLIFDREILLNSKTLAGLDKDTFQGLLTGAELYLKAMLSCDYGIASTTGLAEAMRQAGMNSVQVIENALDAQTMVVAEKVNDKRKTAIKDDVIRIVYGSGTNTHNVDFQEAVPALLEILATHDNVHFRLIGLLDLPAEFDQFEARIERIPVCSYEEYLESLAECDISIAPLEHYVFNDSKSNIKFLEAAAVQVPSVCSPRAAFTSAITHGVDGFLCETDEEWTDAFSQLVNNAELREEMAASAHAFVLQAYSPENIATQQLQPLLHDFSELEVSETEPKKLRVLGVNCYYKPRAFGGATVVAAEMNTRLNQRDDFDMHMFTAVPTNVAEAYQVRRYEADGINVYGMGLPDGLDDRAQFDNPNVVQALSDVLDVVKPDIVHLHSIQGIGLPIVDLCKERNIKYVITLHDAWWLCGRQFMIDRHGKFCGQYVIDRKICAVCVNNASLNNERLNKMDDALRGASALLAPSRFFADFFIANGYSEKKVLVNKNGVRKPSPMPKIRHNGPVRFGYVGGNTEIKGVHLVRKVFTELNGADAELVIVDNAMNLGFSTYDSGTFKNIEKVEIVPAYTQDTIDSFFSSIDVLLFPTQWKESFGLTVREALARDVWVIATDAGGVVEDIIPGENGIIIPFTDEGKDLKEAVLESIRVFKNYQPGDEIQLEKGHLTYFEDQAEELADMLVNVDSGLYSSDVNIIETSEYRHANPS</sequence>
<proteinExistence type="predicted"/>
<gene>
    <name evidence="3" type="ORF">ELY37_08460</name>
</gene>
<dbReference type="OrthoDB" id="9801609at2"/>
<dbReference type="GO" id="GO:1901135">
    <property type="term" value="P:carbohydrate derivative metabolic process"/>
    <property type="evidence" value="ECO:0007669"/>
    <property type="project" value="UniProtKB-ARBA"/>
</dbReference>
<feature type="domain" description="Glycosyltransferase subfamily 4-like N-terminal" evidence="2">
    <location>
        <begin position="818"/>
        <end position="1014"/>
    </location>
</feature>
<evidence type="ECO:0000313" key="4">
    <source>
        <dbReference type="Proteomes" id="UP000286912"/>
    </source>
</evidence>
<dbReference type="Pfam" id="PF13692">
    <property type="entry name" value="Glyco_trans_1_4"/>
    <property type="match status" value="1"/>
</dbReference>
<evidence type="ECO:0000259" key="1">
    <source>
        <dbReference type="Pfam" id="PF00534"/>
    </source>
</evidence>
<dbReference type="Pfam" id="PF00534">
    <property type="entry name" value="Glycos_transf_1"/>
    <property type="match status" value="1"/>
</dbReference>
<dbReference type="SUPFAM" id="SSF53335">
    <property type="entry name" value="S-adenosyl-L-methionine-dependent methyltransferases"/>
    <property type="match status" value="1"/>
</dbReference>
<accession>A0A3S0YYK1</accession>
<keyword evidence="4" id="KW-1185">Reference proteome</keyword>
<dbReference type="RefSeq" id="WP_126949318.1">
    <property type="nucleotide sequence ID" value="NZ_RZHC01000001.1"/>
</dbReference>
<name>A0A3S0YYK1_9GAMM</name>
<dbReference type="InterPro" id="IPR001296">
    <property type="entry name" value="Glyco_trans_1"/>
</dbReference>
<keyword evidence="3" id="KW-0808">Transferase</keyword>
<dbReference type="SUPFAM" id="SSF53756">
    <property type="entry name" value="UDP-Glycosyltransferase/glycogen phosphorylase"/>
    <property type="match status" value="2"/>
</dbReference>
<dbReference type="Gene3D" id="3.40.50.2000">
    <property type="entry name" value="Glycogen Phosphorylase B"/>
    <property type="match status" value="3"/>
</dbReference>
<dbReference type="Gene3D" id="3.40.50.150">
    <property type="entry name" value="Vaccinia Virus protein VP39"/>
    <property type="match status" value="1"/>
</dbReference>
<protein>
    <submittedName>
        <fullName evidence="3">Glycosyltransferase</fullName>
    </submittedName>
</protein>
<dbReference type="PANTHER" id="PTHR12526">
    <property type="entry name" value="GLYCOSYLTRANSFERASE"/>
    <property type="match status" value="1"/>
</dbReference>
<feature type="domain" description="Glycosyl transferase family 1" evidence="1">
    <location>
        <begin position="1028"/>
        <end position="1165"/>
    </location>
</feature>
<reference evidence="3 4" key="1">
    <citation type="submission" date="2018-12" db="EMBL/GenBank/DDBJ databases">
        <title>three novel Halomonas strain isolated from plants.</title>
        <authorList>
            <person name="Sun C."/>
        </authorList>
    </citation>
    <scope>NUCLEOTIDE SEQUENCE [LARGE SCALE GENOMIC DNA]</scope>
    <source>
        <strain evidence="3 4">RC</strain>
    </source>
</reference>
<dbReference type="Pfam" id="PF13578">
    <property type="entry name" value="Methyltransf_24"/>
    <property type="match status" value="1"/>
</dbReference>
<dbReference type="CDD" id="cd03823">
    <property type="entry name" value="GT4_ExpE7-like"/>
    <property type="match status" value="1"/>
</dbReference>
<dbReference type="InterPro" id="IPR028098">
    <property type="entry name" value="Glyco_trans_4-like_N"/>
</dbReference>
<organism evidence="3 4">
    <name type="scientific">Vreelandella populi</name>
    <dbReference type="NCBI Taxonomy" id="2498858"/>
    <lineage>
        <taxon>Bacteria</taxon>
        <taxon>Pseudomonadati</taxon>
        <taxon>Pseudomonadota</taxon>
        <taxon>Gammaproteobacteria</taxon>
        <taxon>Oceanospirillales</taxon>
        <taxon>Halomonadaceae</taxon>
        <taxon>Vreelandella</taxon>
    </lineage>
</organism>
<dbReference type="GO" id="GO:0016757">
    <property type="term" value="F:glycosyltransferase activity"/>
    <property type="evidence" value="ECO:0007669"/>
    <property type="project" value="InterPro"/>
</dbReference>
<dbReference type="InterPro" id="IPR029063">
    <property type="entry name" value="SAM-dependent_MTases_sf"/>
</dbReference>
<dbReference type="Pfam" id="PF13439">
    <property type="entry name" value="Glyco_transf_4"/>
    <property type="match status" value="1"/>
</dbReference>
<evidence type="ECO:0000259" key="2">
    <source>
        <dbReference type="Pfam" id="PF13439"/>
    </source>
</evidence>